<evidence type="ECO:0000256" key="1">
    <source>
        <dbReference type="ARBA" id="ARBA00022490"/>
    </source>
</evidence>
<comment type="caution">
    <text evidence="10">The sequence shown here is derived from an EMBL/GenBank/DDBJ whole genome shotgun (WGS) entry which is preliminary data.</text>
</comment>
<dbReference type="InterPro" id="IPR020596">
    <property type="entry name" value="rRNA_Ade_Mease_Trfase_CS"/>
</dbReference>
<dbReference type="InterPro" id="IPR020598">
    <property type="entry name" value="rRNA_Ade_methylase_Trfase_N"/>
</dbReference>
<evidence type="ECO:0000313" key="11">
    <source>
        <dbReference type="Proteomes" id="UP000178109"/>
    </source>
</evidence>
<feature type="binding site" evidence="7 8">
    <location>
        <position position="29"/>
    </location>
    <ligand>
        <name>S-adenosyl-L-methionine</name>
        <dbReference type="ChEBI" id="CHEBI:59789"/>
    </ligand>
</feature>
<dbReference type="HAMAP" id="MF_00607">
    <property type="entry name" value="16SrRNA_methyltr_A"/>
    <property type="match status" value="1"/>
</dbReference>
<comment type="subcellular location">
    <subcellularLocation>
        <location evidence="7">Cytoplasm</location>
    </subcellularLocation>
</comment>
<feature type="binding site" evidence="7 8">
    <location>
        <position position="116"/>
    </location>
    <ligand>
        <name>S-adenosyl-L-methionine</name>
        <dbReference type="ChEBI" id="CHEBI:59789"/>
    </ligand>
</feature>
<feature type="binding site" evidence="7 8">
    <location>
        <position position="75"/>
    </location>
    <ligand>
        <name>S-adenosyl-L-methionine</name>
        <dbReference type="ChEBI" id="CHEBI:59789"/>
    </ligand>
</feature>
<dbReference type="Gene3D" id="3.40.50.150">
    <property type="entry name" value="Vaccinia Virus protein VP39"/>
    <property type="match status" value="1"/>
</dbReference>
<evidence type="ECO:0000256" key="8">
    <source>
        <dbReference type="PROSITE-ProRule" id="PRU01026"/>
    </source>
</evidence>
<evidence type="ECO:0000313" key="10">
    <source>
        <dbReference type="EMBL" id="OGY93201.1"/>
    </source>
</evidence>
<dbReference type="Gene3D" id="1.10.8.100">
    <property type="entry name" value="Ribosomal RNA adenine dimethylase-like, domain 2"/>
    <property type="match status" value="1"/>
</dbReference>
<evidence type="ECO:0000256" key="2">
    <source>
        <dbReference type="ARBA" id="ARBA00022552"/>
    </source>
</evidence>
<keyword evidence="6 7" id="KW-0694">RNA-binding</keyword>
<dbReference type="CDD" id="cd02440">
    <property type="entry name" value="AdoMet_MTases"/>
    <property type="match status" value="1"/>
</dbReference>
<dbReference type="GO" id="GO:0052908">
    <property type="term" value="F:16S rRNA (adenine(1518)-N(6)/adenine(1519)-N(6))-dimethyltransferase activity"/>
    <property type="evidence" value="ECO:0007669"/>
    <property type="project" value="UniProtKB-EC"/>
</dbReference>
<protein>
    <recommendedName>
        <fullName evidence="7">Ribosomal RNA small subunit methyltransferase A</fullName>
        <ecNumber evidence="7">2.1.1.182</ecNumber>
    </recommendedName>
    <alternativeName>
        <fullName evidence="7">16S rRNA (adenine(1518)-N(6)/adenine(1519)-N(6))-dimethyltransferase</fullName>
    </alternativeName>
    <alternativeName>
        <fullName evidence="7">16S rRNA dimethyladenosine transferase</fullName>
    </alternativeName>
    <alternativeName>
        <fullName evidence="7">16S rRNA dimethylase</fullName>
    </alternativeName>
    <alternativeName>
        <fullName evidence="7">S-adenosylmethionine-6-N', N'-adenosyl(rRNA) dimethyltransferase</fullName>
    </alternativeName>
</protein>
<dbReference type="InterPro" id="IPR011530">
    <property type="entry name" value="rRNA_adenine_dimethylase"/>
</dbReference>
<dbReference type="NCBIfam" id="TIGR00755">
    <property type="entry name" value="ksgA"/>
    <property type="match status" value="1"/>
</dbReference>
<keyword evidence="5 7" id="KW-0949">S-adenosyl-L-methionine</keyword>
<keyword evidence="1 7" id="KW-0963">Cytoplasm</keyword>
<comment type="similarity">
    <text evidence="7">Belongs to the class I-like SAM-binding methyltransferase superfamily. rRNA adenine N(6)-methyltransferase family. RsmA subfamily.</text>
</comment>
<feature type="binding site" evidence="7 8">
    <location>
        <position position="27"/>
    </location>
    <ligand>
        <name>S-adenosyl-L-methionine</name>
        <dbReference type="ChEBI" id="CHEBI:59789"/>
    </ligand>
</feature>
<dbReference type="Pfam" id="PF00398">
    <property type="entry name" value="RrnaAD"/>
    <property type="match status" value="1"/>
</dbReference>
<dbReference type="SUPFAM" id="SSF53335">
    <property type="entry name" value="S-adenosyl-L-methionine-dependent methyltransferases"/>
    <property type="match status" value="1"/>
</dbReference>
<dbReference type="AlphaFoldDB" id="A0A1G2BVY3"/>
<dbReference type="GO" id="GO:0003723">
    <property type="term" value="F:RNA binding"/>
    <property type="evidence" value="ECO:0007669"/>
    <property type="project" value="UniProtKB-UniRule"/>
</dbReference>
<dbReference type="PANTHER" id="PTHR11727:SF7">
    <property type="entry name" value="DIMETHYLADENOSINE TRANSFERASE-RELATED"/>
    <property type="match status" value="1"/>
</dbReference>
<dbReference type="PROSITE" id="PS01131">
    <property type="entry name" value="RRNA_A_DIMETH"/>
    <property type="match status" value="1"/>
</dbReference>
<gene>
    <name evidence="7" type="primary">rsmA</name>
    <name evidence="7" type="synonym">ksgA</name>
    <name evidence="10" type="ORF">A3H70_00285</name>
</gene>
<keyword evidence="3 7" id="KW-0489">Methyltransferase</keyword>
<dbReference type="GO" id="GO:0005829">
    <property type="term" value="C:cytosol"/>
    <property type="evidence" value="ECO:0007669"/>
    <property type="project" value="TreeGrafter"/>
</dbReference>
<dbReference type="InterPro" id="IPR001737">
    <property type="entry name" value="KsgA/Erm"/>
</dbReference>
<evidence type="ECO:0000256" key="7">
    <source>
        <dbReference type="HAMAP-Rule" id="MF_00607"/>
    </source>
</evidence>
<feature type="binding site" evidence="7 8">
    <location>
        <position position="54"/>
    </location>
    <ligand>
        <name>S-adenosyl-L-methionine</name>
        <dbReference type="ChEBI" id="CHEBI:59789"/>
    </ligand>
</feature>
<keyword evidence="2 7" id="KW-0698">rRNA processing</keyword>
<accession>A0A1G2BVY3</accession>
<sequence length="279" mass="31305">MSLPDEAAIKRIIKDNSIRLDNHAGQNFLIDEAVLRSMVELARIQPNDTVVEIGAGFGTLTAELIKRAREVIAVEKDKTLARCLKERFGGQSNFRLVNDDILKFKPDVRPYRIIANIPYQITGKIIRKFVSEEERKPADMLIMVQKEVGERVCARPGQMSLLAIWVQLYSQPAIVMPVSRQSFWPVPKVDSVLLSIAGIKPDPLYPLKDFTAFWRVLRVGFSSPRKQLRNNLVAGLRIPSKEVARALAQAGIAEKARAQELSISDWIALANSPRGRVDP</sequence>
<keyword evidence="4 7" id="KW-0808">Transferase</keyword>
<dbReference type="PROSITE" id="PS51689">
    <property type="entry name" value="SAM_RNA_A_N6_MT"/>
    <property type="match status" value="1"/>
</dbReference>
<proteinExistence type="inferred from homology"/>
<evidence type="ECO:0000259" key="9">
    <source>
        <dbReference type="SMART" id="SM00650"/>
    </source>
</evidence>
<dbReference type="PANTHER" id="PTHR11727">
    <property type="entry name" value="DIMETHYLADENOSINE TRANSFERASE"/>
    <property type="match status" value="1"/>
</dbReference>
<name>A0A1G2BVY3_9BACT</name>
<dbReference type="EC" id="2.1.1.182" evidence="7"/>
<dbReference type="InterPro" id="IPR023165">
    <property type="entry name" value="rRNA_Ade_diMease-like_C"/>
</dbReference>
<dbReference type="SMART" id="SM00650">
    <property type="entry name" value="rADc"/>
    <property type="match status" value="1"/>
</dbReference>
<comment type="catalytic activity">
    <reaction evidence="7">
        <text>adenosine(1518)/adenosine(1519) in 16S rRNA + 4 S-adenosyl-L-methionine = N(6)-dimethyladenosine(1518)/N(6)-dimethyladenosine(1519) in 16S rRNA + 4 S-adenosyl-L-homocysteine + 4 H(+)</text>
        <dbReference type="Rhea" id="RHEA:19609"/>
        <dbReference type="Rhea" id="RHEA-COMP:10232"/>
        <dbReference type="Rhea" id="RHEA-COMP:10233"/>
        <dbReference type="ChEBI" id="CHEBI:15378"/>
        <dbReference type="ChEBI" id="CHEBI:57856"/>
        <dbReference type="ChEBI" id="CHEBI:59789"/>
        <dbReference type="ChEBI" id="CHEBI:74411"/>
        <dbReference type="ChEBI" id="CHEBI:74493"/>
        <dbReference type="EC" id="2.1.1.182"/>
    </reaction>
</comment>
<evidence type="ECO:0000256" key="3">
    <source>
        <dbReference type="ARBA" id="ARBA00022603"/>
    </source>
</evidence>
<dbReference type="STRING" id="1798553.A3H70_00285"/>
<evidence type="ECO:0000256" key="4">
    <source>
        <dbReference type="ARBA" id="ARBA00022679"/>
    </source>
</evidence>
<dbReference type="Proteomes" id="UP000178109">
    <property type="component" value="Unassembled WGS sequence"/>
</dbReference>
<evidence type="ECO:0000256" key="6">
    <source>
        <dbReference type="ARBA" id="ARBA00022884"/>
    </source>
</evidence>
<evidence type="ECO:0000256" key="5">
    <source>
        <dbReference type="ARBA" id="ARBA00022691"/>
    </source>
</evidence>
<feature type="domain" description="Ribosomal RNA adenine methylase transferase N-terminal" evidence="9">
    <location>
        <begin position="34"/>
        <end position="200"/>
    </location>
</feature>
<dbReference type="EMBL" id="MHKO01000001">
    <property type="protein sequence ID" value="OGY93201.1"/>
    <property type="molecule type" value="Genomic_DNA"/>
</dbReference>
<feature type="binding site" evidence="7 8">
    <location>
        <position position="100"/>
    </location>
    <ligand>
        <name>S-adenosyl-L-methionine</name>
        <dbReference type="ChEBI" id="CHEBI:59789"/>
    </ligand>
</feature>
<reference evidence="10 11" key="1">
    <citation type="journal article" date="2016" name="Nat. Commun.">
        <title>Thousands of microbial genomes shed light on interconnected biogeochemical processes in an aquifer system.</title>
        <authorList>
            <person name="Anantharaman K."/>
            <person name="Brown C.T."/>
            <person name="Hug L.A."/>
            <person name="Sharon I."/>
            <person name="Castelle C.J."/>
            <person name="Probst A.J."/>
            <person name="Thomas B.C."/>
            <person name="Singh A."/>
            <person name="Wilkins M.J."/>
            <person name="Karaoz U."/>
            <person name="Brodie E.L."/>
            <person name="Williams K.H."/>
            <person name="Hubbard S.S."/>
            <person name="Banfield J.F."/>
        </authorList>
    </citation>
    <scope>NUCLEOTIDE SEQUENCE [LARGE SCALE GENOMIC DNA]</scope>
</reference>
<comment type="function">
    <text evidence="7">Specifically dimethylates two adjacent adenosines (A1518 and A1519) in the loop of a conserved hairpin near the 3'-end of 16S rRNA in the 30S particle. May play a critical role in biogenesis of 30S subunits.</text>
</comment>
<organism evidence="10 11">
    <name type="scientific">Candidatus Komeilibacteria bacterium RIFCSPLOWO2_02_FULL_48_11</name>
    <dbReference type="NCBI Taxonomy" id="1798553"/>
    <lineage>
        <taxon>Bacteria</taxon>
        <taxon>Candidatus Komeiliibacteriota</taxon>
    </lineage>
</organism>
<dbReference type="InterPro" id="IPR029063">
    <property type="entry name" value="SAM-dependent_MTases_sf"/>
</dbReference>